<keyword evidence="3" id="KW-0408">Iron</keyword>
<proteinExistence type="inferred from homology"/>
<name>A0A947CZD9_HYDSH</name>
<dbReference type="PANTHER" id="PTHR42988:SF2">
    <property type="entry name" value="CYCLIC NUCLEOTIDE PHOSPHODIESTERASE CBUA0032-RELATED"/>
    <property type="match status" value="1"/>
</dbReference>
<reference evidence="7" key="1">
    <citation type="journal article" date="2021" name="Microbiology">
        <title>Metagenomic Analysis of the Microbial Community in the Underground Coal Fire Area (Kemerovo Region, Russia) Revealed Predominance of Thermophilic Members of the Phyla Deinococcus-thermus, Aquificae, and Firmicutes.</title>
        <authorList>
            <person name="Kadnikov V."/>
            <person name="Mardanov A.V."/>
            <person name="Beletsky A.V."/>
            <person name="Karnachuk O.V."/>
            <person name="Ravin N.V."/>
        </authorList>
    </citation>
    <scope>NUCLEOTIDE SEQUENCE</scope>
    <source>
        <strain evidence="7">RBS10-49</strain>
    </source>
</reference>
<evidence type="ECO:0000256" key="5">
    <source>
        <dbReference type="SAM" id="MobiDB-lite"/>
    </source>
</evidence>
<keyword evidence="2" id="KW-0378">Hydrolase</keyword>
<accession>A0A947CZD9</accession>
<dbReference type="EMBL" id="JAHHQF010000085">
    <property type="protein sequence ID" value="MBT9283257.1"/>
    <property type="molecule type" value="Genomic_DNA"/>
</dbReference>
<evidence type="ECO:0000313" key="7">
    <source>
        <dbReference type="EMBL" id="MBT9283257.1"/>
    </source>
</evidence>
<evidence type="ECO:0000259" key="6">
    <source>
        <dbReference type="Pfam" id="PF00149"/>
    </source>
</evidence>
<dbReference type="GO" id="GO:0016787">
    <property type="term" value="F:hydrolase activity"/>
    <property type="evidence" value="ECO:0007669"/>
    <property type="project" value="UniProtKB-KW"/>
</dbReference>
<keyword evidence="1" id="KW-0479">Metal-binding</keyword>
<feature type="domain" description="Calcineurin-like phosphoesterase" evidence="6">
    <location>
        <begin position="1"/>
        <end position="198"/>
    </location>
</feature>
<dbReference type="AlphaFoldDB" id="A0A947CZD9"/>
<dbReference type="PANTHER" id="PTHR42988">
    <property type="entry name" value="PHOSPHOHYDROLASE"/>
    <property type="match status" value="1"/>
</dbReference>
<evidence type="ECO:0000256" key="2">
    <source>
        <dbReference type="ARBA" id="ARBA00022801"/>
    </source>
</evidence>
<protein>
    <submittedName>
        <fullName evidence="7">Metallophosphoesterase</fullName>
    </submittedName>
</protein>
<evidence type="ECO:0000256" key="3">
    <source>
        <dbReference type="ARBA" id="ARBA00023004"/>
    </source>
</evidence>
<comment type="caution">
    <text evidence="7">The sequence shown here is derived from an EMBL/GenBank/DDBJ whole genome shotgun (WGS) entry which is preliminary data.</text>
</comment>
<dbReference type="GO" id="GO:0046872">
    <property type="term" value="F:metal ion binding"/>
    <property type="evidence" value="ECO:0007669"/>
    <property type="project" value="UniProtKB-KW"/>
</dbReference>
<sequence>MRIVLFGDFHFPWLDCADEAVRDARDRAYRKIVEAVLAEPADYVVGIGDVTNLGRPEEFAAVRELFDPAGERFVYVLGNHDALLLPKNEIEAETGQPRFRAIEREEATLVVLDTARDRSLRDWSGTLDDEQRTWLADRLAEREDGDRRPLLIFAHHPPYGTTARSTEEKMHLDPAIPFVELLAAGPAPAVVFTGHNHVHSIVRKAGIAFVQTAAMLDAPGYRVIDVEAGRVRVTFRPIDDPDLRAAIARFHRLMPGFTPYPEPEGTEADRAADLPGVPEAATEAAAERLGQGER</sequence>
<dbReference type="InterPro" id="IPR050884">
    <property type="entry name" value="CNP_phosphodiesterase-III"/>
</dbReference>
<dbReference type="InterPro" id="IPR004843">
    <property type="entry name" value="Calcineurin-like_PHP"/>
</dbReference>
<organism evidence="7 8">
    <name type="scientific">Hydrogenibacillus schlegelii</name>
    <name type="common">Bacillus schlegelii</name>
    <dbReference type="NCBI Taxonomy" id="1484"/>
    <lineage>
        <taxon>Bacteria</taxon>
        <taxon>Bacillati</taxon>
        <taxon>Bacillota</taxon>
        <taxon>Bacilli</taxon>
        <taxon>Bacillales</taxon>
        <taxon>Bacillales Family X. Incertae Sedis</taxon>
        <taxon>Hydrogenibacillus</taxon>
    </lineage>
</organism>
<dbReference type="SUPFAM" id="SSF56300">
    <property type="entry name" value="Metallo-dependent phosphatases"/>
    <property type="match status" value="1"/>
</dbReference>
<gene>
    <name evidence="7" type="ORF">KM312_11560</name>
</gene>
<evidence type="ECO:0000256" key="4">
    <source>
        <dbReference type="ARBA" id="ARBA00025742"/>
    </source>
</evidence>
<feature type="region of interest" description="Disordered" evidence="5">
    <location>
        <begin position="258"/>
        <end position="294"/>
    </location>
</feature>
<dbReference type="Gene3D" id="3.60.21.10">
    <property type="match status" value="1"/>
</dbReference>
<dbReference type="Pfam" id="PF00149">
    <property type="entry name" value="Metallophos"/>
    <property type="match status" value="1"/>
</dbReference>
<dbReference type="Proteomes" id="UP000748108">
    <property type="component" value="Unassembled WGS sequence"/>
</dbReference>
<comment type="similarity">
    <text evidence="4">Belongs to the cyclic nucleotide phosphodiesterase class-III family.</text>
</comment>
<evidence type="ECO:0000256" key="1">
    <source>
        <dbReference type="ARBA" id="ARBA00022723"/>
    </source>
</evidence>
<evidence type="ECO:0000313" key="8">
    <source>
        <dbReference type="Proteomes" id="UP000748108"/>
    </source>
</evidence>
<dbReference type="InterPro" id="IPR029052">
    <property type="entry name" value="Metallo-depent_PP-like"/>
</dbReference>